<dbReference type="InterPro" id="IPR007111">
    <property type="entry name" value="NACHT_NTPase"/>
</dbReference>
<organism evidence="3 4">
    <name type="scientific">Colletotrichum karsti</name>
    <dbReference type="NCBI Taxonomy" id="1095194"/>
    <lineage>
        <taxon>Eukaryota</taxon>
        <taxon>Fungi</taxon>
        <taxon>Dikarya</taxon>
        <taxon>Ascomycota</taxon>
        <taxon>Pezizomycotina</taxon>
        <taxon>Sordariomycetes</taxon>
        <taxon>Hypocreomycetidae</taxon>
        <taxon>Glomerellales</taxon>
        <taxon>Glomerellaceae</taxon>
        <taxon>Colletotrichum</taxon>
        <taxon>Colletotrichum boninense species complex</taxon>
    </lineage>
</organism>
<feature type="domain" description="NACHT" evidence="2">
    <location>
        <begin position="628"/>
        <end position="757"/>
    </location>
</feature>
<dbReference type="PROSITE" id="PS50837">
    <property type="entry name" value="NACHT"/>
    <property type="match status" value="1"/>
</dbReference>
<dbReference type="SUPFAM" id="SSF52540">
    <property type="entry name" value="P-loop containing nucleoside triphosphate hydrolases"/>
    <property type="match status" value="1"/>
</dbReference>
<comment type="caution">
    <text evidence="3">The sequence shown here is derived from an EMBL/GenBank/DDBJ whole genome shotgun (WGS) entry which is preliminary data.</text>
</comment>
<dbReference type="Proteomes" id="UP000781932">
    <property type="component" value="Unassembled WGS sequence"/>
</dbReference>
<dbReference type="OrthoDB" id="4847449at2759"/>
<name>A0A9P6LMF1_9PEZI</name>
<sequence>MSAATANPKLSTDQKPAEETILCSICPMLVKPGILPHDDPDHNTLKTFIDLLNTTATEKEQRLKVSPFGAVGNTFDFSDPAKCHLPNVWQFTDQADLARLYDAVFRSDKQPDFIKAANLQIYIWFPQRGPQPSKKPNFHHLIDIRNFTLHGWCGCLPRDDPKTSRTLVLTTDRILEDCPHWSKHPATPVPPIPGSHAVASHGPPPTRIGVINSHFPHGVLYPPPPEDQNSNIVPHHIYGGIHLDHSHGQALPPPGMLSNDKPAWPESPIVPRKIYLNYSTSQKIVAVHGLGAHPEHTWEGKPIDKVKPKVHLLRDLLPRAFPTARILSFSYNSDWLVDAPEKTAQQIGHRLAERLAEHRGEALRLPIIFIGHSFGGIVIKQALCVMAGPSSILEDTCGIIFLGTPHQGSSLSIAASLLGKLTALLGSNTALLLTLQSNHNQLSDLEDNFRRVAADKQITSFYETKPTFYLGFSIGCIVNRESARGFAKDPVSIDTDHAGLNKFNSPAHPGFKAIKTVIEKLRAKPLIQQADDVLLEKQYTSEKLKIERLSGEELSMDQCYINLAIVEQVQAKMSARDDLEAKSSAPKSSPFSLLARINLETSSDHSQVQLKDIFSQRKRSDGKEILPRRVLIRGRAGVGKTTLCKKMVYEFVSGGMWRDLFDRVLWVPLRNLKERPAPGYNLERFLFDEFFRLQGDESGKVFAKETSEGLKHNRTLFILDGWDEVNEMATAKSDMSRFLCDELLRQPNIIITSRPHASIPTRDQPIDLELETIGFNPTQVDLYIEKTHEKTDTKKVDEIKNFLQRHEIVRSLVRIPIQLDAFCYCWDDNNYSNNKVETMTALYQAIQTSLWRKDIPRLGEEHGVLTTQINGLKRSDQVLIERDVREEINFLGHLAFDGLVADRLEFDWGDINRTWAKEVKPDRIRSPSNTLPCLSFLRTSDPSAKSTDRTYHFIHLTFQEYFAARYFVGQWNAHQSPEPSKEQITPLRFLREHKYDARFNCVLVASPTVPAPPLHVEMSPRQRRYTDAYDSDASFSPDDDCDVPDRKDGLDNVPSDVEAFCEDDDAKTICGEDEDDADDADGTLHEDDDFDVEDQVMLFDGNVHPPEYWLRELENFNEDAFACQDYSPGTKLLLDAVEEQWHQYCNVIKRDVQQCYATISTRLLHTFFDWFLSQKVGKDGRKKRGIKKKSSLGTYWKVFRLVYERAMCDKVDPKLNRSMHREAKKHGLNEQRRANRCMTIDDLRQQIETTLSTTKKSFKLGELRILAVLFLLLLAPAGSRPKATLDLRFKDVKVALARDPEGGPHKLLLRFTPEFTKTYLGFEYPTIAYNLRYNAANAFDQSVDVSEALRNLAMGHANSDPFQRHYLGRNISADLWGILRGQKPQQALLKQSCSIGHSISQRRPIDLTAEQSASVVTHPTIRSLTKAAMGLPLGSQQYKDTKRAIRNEKQRLKRELKQSIRDEWTDEQATDDIERQIHGPQLSRHWKGSILAEMMPSKQCLHTVLFKKVVPYASSTKGQKR</sequence>
<dbReference type="EMBL" id="JAATWM020000009">
    <property type="protein sequence ID" value="KAF9878758.1"/>
    <property type="molecule type" value="Genomic_DNA"/>
</dbReference>
<dbReference type="RefSeq" id="XP_038748219.1">
    <property type="nucleotide sequence ID" value="XM_038886377.1"/>
</dbReference>
<dbReference type="Pfam" id="PF23238">
    <property type="entry name" value="DUF7068"/>
    <property type="match status" value="1"/>
</dbReference>
<dbReference type="PANTHER" id="PTHR37535">
    <property type="entry name" value="FLUG DOMAIN PROTEIN"/>
    <property type="match status" value="1"/>
</dbReference>
<dbReference type="SUPFAM" id="SSF53474">
    <property type="entry name" value="alpha/beta-Hydrolases"/>
    <property type="match status" value="1"/>
</dbReference>
<dbReference type="InterPro" id="IPR029058">
    <property type="entry name" value="AB_hydrolase_fold"/>
</dbReference>
<proteinExistence type="predicted"/>
<evidence type="ECO:0000313" key="3">
    <source>
        <dbReference type="EMBL" id="KAF9878758.1"/>
    </source>
</evidence>
<dbReference type="InterPro" id="IPR027417">
    <property type="entry name" value="P-loop_NTPase"/>
</dbReference>
<dbReference type="Gene3D" id="3.40.50.1820">
    <property type="entry name" value="alpha/beta hydrolase"/>
    <property type="match status" value="1"/>
</dbReference>
<reference evidence="3" key="1">
    <citation type="submission" date="2020-03" db="EMBL/GenBank/DDBJ databases">
        <authorList>
            <person name="He L."/>
        </authorList>
    </citation>
    <scope>NUCLEOTIDE SEQUENCE</scope>
    <source>
        <strain evidence="3">CkLH20</strain>
    </source>
</reference>
<evidence type="ECO:0000313" key="4">
    <source>
        <dbReference type="Proteomes" id="UP000781932"/>
    </source>
</evidence>
<gene>
    <name evidence="3" type="ORF">CkaCkLH20_03658</name>
</gene>
<dbReference type="GeneID" id="62159451"/>
<dbReference type="PANTHER" id="PTHR37535:SF2">
    <property type="entry name" value="FINGER DOMAIN PROTEIN, PUTATIVE (AFU_ORTHOLOGUE AFUA_6G09300)-RELATED"/>
    <property type="match status" value="1"/>
</dbReference>
<dbReference type="Gene3D" id="3.40.50.300">
    <property type="entry name" value="P-loop containing nucleotide triphosphate hydrolases"/>
    <property type="match status" value="1"/>
</dbReference>
<dbReference type="InterPro" id="IPR055496">
    <property type="entry name" value="DUF7068"/>
</dbReference>
<evidence type="ECO:0000256" key="1">
    <source>
        <dbReference type="SAM" id="Coils"/>
    </source>
</evidence>
<dbReference type="InterPro" id="IPR021842">
    <property type="entry name" value="DUF3435"/>
</dbReference>
<dbReference type="Pfam" id="PF11917">
    <property type="entry name" value="DUF3435"/>
    <property type="match status" value="1"/>
</dbReference>
<feature type="coiled-coil region" evidence="1">
    <location>
        <begin position="1435"/>
        <end position="1462"/>
    </location>
</feature>
<protein>
    <recommendedName>
        <fullName evidence="2">NACHT domain-containing protein</fullName>
    </recommendedName>
</protein>
<keyword evidence="4" id="KW-1185">Reference proteome</keyword>
<reference evidence="3" key="2">
    <citation type="submission" date="2020-11" db="EMBL/GenBank/DDBJ databases">
        <title>Whole genome sequencing of Colletotrichum sp.</title>
        <authorList>
            <person name="Li H."/>
        </authorList>
    </citation>
    <scope>NUCLEOTIDE SEQUENCE</scope>
    <source>
        <strain evidence="3">CkLH20</strain>
    </source>
</reference>
<accession>A0A9P6LMF1</accession>
<keyword evidence="1" id="KW-0175">Coiled coil</keyword>
<evidence type="ECO:0000259" key="2">
    <source>
        <dbReference type="PROSITE" id="PS50837"/>
    </source>
</evidence>
<dbReference type="Pfam" id="PF05729">
    <property type="entry name" value="NACHT"/>
    <property type="match status" value="1"/>
</dbReference>